<dbReference type="AlphaFoldDB" id="A0A6I6MZ94"/>
<dbReference type="RefSeq" id="WP_158918454.1">
    <property type="nucleotide sequence ID" value="NZ_CP047020.1"/>
</dbReference>
<protein>
    <submittedName>
        <fullName evidence="2">Uncharacterized protein</fullName>
    </submittedName>
</protein>
<dbReference type="Proteomes" id="UP000436138">
    <property type="component" value="Chromosome"/>
</dbReference>
<feature type="compositionally biased region" description="Polar residues" evidence="1">
    <location>
        <begin position="1"/>
        <end position="14"/>
    </location>
</feature>
<feature type="region of interest" description="Disordered" evidence="1">
    <location>
        <begin position="1"/>
        <end position="74"/>
    </location>
</feature>
<evidence type="ECO:0000313" key="2">
    <source>
        <dbReference type="EMBL" id="QHA02950.1"/>
    </source>
</evidence>
<feature type="compositionally biased region" description="Basic and acidic residues" evidence="1">
    <location>
        <begin position="29"/>
        <end position="39"/>
    </location>
</feature>
<reference evidence="2 3" key="1">
    <citation type="submission" date="2019-12" db="EMBL/GenBank/DDBJ databases">
        <title>Streptomyces sp. strain T44 isolated from rhizosphere soil of Broussonetia papyrifera.</title>
        <authorList>
            <person name="Mo P."/>
        </authorList>
    </citation>
    <scope>NUCLEOTIDE SEQUENCE [LARGE SCALE GENOMIC DNA]</scope>
    <source>
        <strain evidence="2 3">T44</strain>
    </source>
</reference>
<organism evidence="2 3">
    <name type="scientific">Streptomyces broussonetiae</name>
    <dbReference type="NCBI Taxonomy" id="2686304"/>
    <lineage>
        <taxon>Bacteria</taxon>
        <taxon>Bacillati</taxon>
        <taxon>Actinomycetota</taxon>
        <taxon>Actinomycetes</taxon>
        <taxon>Kitasatosporales</taxon>
        <taxon>Streptomycetaceae</taxon>
        <taxon>Streptomyces</taxon>
    </lineage>
</organism>
<dbReference type="EMBL" id="CP047020">
    <property type="protein sequence ID" value="QHA02950.1"/>
    <property type="molecule type" value="Genomic_DNA"/>
</dbReference>
<keyword evidence="3" id="KW-1185">Reference proteome</keyword>
<proteinExistence type="predicted"/>
<name>A0A6I6MZ94_9ACTN</name>
<evidence type="ECO:0000256" key="1">
    <source>
        <dbReference type="SAM" id="MobiDB-lite"/>
    </source>
</evidence>
<dbReference type="KEGG" id="sbro:GQF42_06320"/>
<evidence type="ECO:0000313" key="3">
    <source>
        <dbReference type="Proteomes" id="UP000436138"/>
    </source>
</evidence>
<accession>A0A6I6MZ94</accession>
<sequence>MSSPRGSARPQQHTVLPGGRRNRAAGPRQDAHGRFREEIAALPGPARRIENPVPDRSVPSRPPGRPTGSVRFDTEVRLRRHAAVRASRGRTPCAP</sequence>
<gene>
    <name evidence="2" type="ORF">GQF42_06320</name>
</gene>